<sequence length="250" mass="28964">PDLKNIDEFIEQYTLNPEDKSRYEPAFLFKESFSEEFYNLLLIGSRGPCHVVSEMRGFSNFLIDHYKHPKELSRLLEHVTDFIVETIKTSYKLGLNPDGIWLIDDLGEQTGPFFSPRLFKKFLGPCYKRIFDTAHEFGSETHLHCCGKVDKLLPALIECGLDAIEFDSPRMSGYNDLKQYRGKIMFWGCVNIQSIYWKGTPEEVEREVWHMVRNLGTKEGGYGACFYDTPKVIKVPRKNVRAFAKGLKKI</sequence>
<organism evidence="2">
    <name type="scientific">marine sediment metagenome</name>
    <dbReference type="NCBI Taxonomy" id="412755"/>
    <lineage>
        <taxon>unclassified sequences</taxon>
        <taxon>metagenomes</taxon>
        <taxon>ecological metagenomes</taxon>
    </lineage>
</organism>
<dbReference type="EMBL" id="BART01031966">
    <property type="protein sequence ID" value="GAH18210.1"/>
    <property type="molecule type" value="Genomic_DNA"/>
</dbReference>
<name>X1ECW7_9ZZZZ</name>
<dbReference type="AlphaFoldDB" id="X1ECW7"/>
<evidence type="ECO:0000313" key="2">
    <source>
        <dbReference type="EMBL" id="GAH18210.1"/>
    </source>
</evidence>
<feature type="non-terminal residue" evidence="2">
    <location>
        <position position="250"/>
    </location>
</feature>
<accession>X1ECW7</accession>
<dbReference type="InterPro" id="IPR038071">
    <property type="entry name" value="UROD/MetE-like_sf"/>
</dbReference>
<dbReference type="GO" id="GO:0006779">
    <property type="term" value="P:porphyrin-containing compound biosynthetic process"/>
    <property type="evidence" value="ECO:0007669"/>
    <property type="project" value="InterPro"/>
</dbReference>
<protein>
    <recommendedName>
        <fullName evidence="1">Uroporphyrinogen decarboxylase (URO-D) domain-containing protein</fullName>
    </recommendedName>
</protein>
<reference evidence="2" key="1">
    <citation type="journal article" date="2014" name="Front. Microbiol.">
        <title>High frequency of phylogenetically diverse reductive dehalogenase-homologous genes in deep subseafloor sedimentary metagenomes.</title>
        <authorList>
            <person name="Kawai M."/>
            <person name="Futagami T."/>
            <person name="Toyoda A."/>
            <person name="Takaki Y."/>
            <person name="Nishi S."/>
            <person name="Hori S."/>
            <person name="Arai W."/>
            <person name="Tsubouchi T."/>
            <person name="Morono Y."/>
            <person name="Uchiyama I."/>
            <person name="Ito T."/>
            <person name="Fujiyama A."/>
            <person name="Inagaki F."/>
            <person name="Takami H."/>
        </authorList>
    </citation>
    <scope>NUCLEOTIDE SEQUENCE</scope>
    <source>
        <strain evidence="2">Expedition CK06-06</strain>
    </source>
</reference>
<dbReference type="PANTHER" id="PTHR47099:SF1">
    <property type="entry name" value="METHYLCOBAMIDE:COM METHYLTRANSFERASE MTBA"/>
    <property type="match status" value="1"/>
</dbReference>
<dbReference type="InterPro" id="IPR000257">
    <property type="entry name" value="Uroporphyrinogen_deCOase"/>
</dbReference>
<comment type="caution">
    <text evidence="2">The sequence shown here is derived from an EMBL/GenBank/DDBJ whole genome shotgun (WGS) entry which is preliminary data.</text>
</comment>
<dbReference type="SUPFAM" id="SSF51726">
    <property type="entry name" value="UROD/MetE-like"/>
    <property type="match status" value="1"/>
</dbReference>
<dbReference type="Gene3D" id="3.20.20.210">
    <property type="match status" value="1"/>
</dbReference>
<gene>
    <name evidence="2" type="ORF">S01H4_55393</name>
</gene>
<feature type="domain" description="Uroporphyrinogen decarboxylase (URO-D)" evidence="1">
    <location>
        <begin position="45"/>
        <end position="219"/>
    </location>
</feature>
<feature type="non-terminal residue" evidence="2">
    <location>
        <position position="1"/>
    </location>
</feature>
<dbReference type="Pfam" id="PF01208">
    <property type="entry name" value="URO-D"/>
    <property type="match status" value="1"/>
</dbReference>
<proteinExistence type="predicted"/>
<evidence type="ECO:0000259" key="1">
    <source>
        <dbReference type="Pfam" id="PF01208"/>
    </source>
</evidence>
<dbReference type="GO" id="GO:0004853">
    <property type="term" value="F:uroporphyrinogen decarboxylase activity"/>
    <property type="evidence" value="ECO:0007669"/>
    <property type="project" value="InterPro"/>
</dbReference>
<dbReference type="PANTHER" id="PTHR47099">
    <property type="entry name" value="METHYLCOBAMIDE:COM METHYLTRANSFERASE MTBA"/>
    <property type="match status" value="1"/>
</dbReference>
<dbReference type="InterPro" id="IPR052024">
    <property type="entry name" value="Methanogen_methyltrans"/>
</dbReference>